<dbReference type="AlphaFoldDB" id="A0A0F9EJP4"/>
<dbReference type="NCBIfam" id="NF033594">
    <property type="entry name" value="transpos_ISNCY_2"/>
    <property type="match status" value="1"/>
</dbReference>
<dbReference type="InterPro" id="IPR012337">
    <property type="entry name" value="RNaseH-like_sf"/>
</dbReference>
<sequence>MKGLFTMSGKELLFYDSIQKSLKDGLKQVKAAELLGISERHYRRLLKAYKEKGIKGLVSKKRGKPSNNRLYEDIRKKIIDKLKNKYTECGPTFVWGKLIKNEGLDLSHETVRKIMIQEGFWEPKKRKRLKLYQRRQRRSCEGDLIQMDGSPHAWFEDRGPKCCLLGFIDDATSKIMHLKFVHAETTSNYFLALKEYMIKHGKPKCYYSDRFSVFRINNDKEGYRKQGLTQVGRALKELDVQLICANSPQAKGRIERLFKTLQDRLIKELRLRKINTLEEGNKYLEEYINEHNSLFAVLAADKENMHRIVKEEDLEKSFCYKEQRTLSKNLELSYQGKILQIITEESGYSLRRAKVLVIETVKGEITIEYQRKELAYKKLLMKDHQGRIMNKKEILMGGVFPLGGKAI</sequence>
<name>A0A0F9EJP4_9ZZZZ</name>
<dbReference type="SUPFAM" id="SSF53098">
    <property type="entry name" value="Ribonuclease H-like"/>
    <property type="match status" value="1"/>
</dbReference>
<comment type="caution">
    <text evidence="2">The sequence shown here is derived from an EMBL/GenBank/DDBJ whole genome shotgun (WGS) entry which is preliminary data.</text>
</comment>
<dbReference type="PANTHER" id="PTHR35004:SF7">
    <property type="entry name" value="INTEGRASE PROTEIN"/>
    <property type="match status" value="1"/>
</dbReference>
<evidence type="ECO:0000313" key="2">
    <source>
        <dbReference type="EMBL" id="KKL45130.1"/>
    </source>
</evidence>
<evidence type="ECO:0000259" key="1">
    <source>
        <dbReference type="PROSITE" id="PS50994"/>
    </source>
</evidence>
<dbReference type="SUPFAM" id="SSF46689">
    <property type="entry name" value="Homeodomain-like"/>
    <property type="match status" value="1"/>
</dbReference>
<accession>A0A0F9EJP4</accession>
<dbReference type="Gene3D" id="3.30.420.10">
    <property type="entry name" value="Ribonuclease H-like superfamily/Ribonuclease H"/>
    <property type="match status" value="1"/>
</dbReference>
<dbReference type="InterPro" id="IPR047797">
    <property type="entry name" value="ISNCY_transpos"/>
</dbReference>
<dbReference type="EMBL" id="LAZR01034500">
    <property type="protein sequence ID" value="KKL45130.1"/>
    <property type="molecule type" value="Genomic_DNA"/>
</dbReference>
<dbReference type="PANTHER" id="PTHR35004">
    <property type="entry name" value="TRANSPOSASE RV3428C-RELATED"/>
    <property type="match status" value="1"/>
</dbReference>
<protein>
    <recommendedName>
        <fullName evidence="1">Integrase catalytic domain-containing protein</fullName>
    </recommendedName>
</protein>
<dbReference type="GO" id="GO:0003676">
    <property type="term" value="F:nucleic acid binding"/>
    <property type="evidence" value="ECO:0007669"/>
    <property type="project" value="InterPro"/>
</dbReference>
<feature type="domain" description="Integrase catalytic" evidence="1">
    <location>
        <begin position="137"/>
        <end position="313"/>
    </location>
</feature>
<dbReference type="GO" id="GO:0015074">
    <property type="term" value="P:DNA integration"/>
    <property type="evidence" value="ECO:0007669"/>
    <property type="project" value="InterPro"/>
</dbReference>
<gene>
    <name evidence="2" type="ORF">LCGC14_2358760</name>
</gene>
<proteinExistence type="predicted"/>
<dbReference type="PROSITE" id="PS50994">
    <property type="entry name" value="INTEGRASE"/>
    <property type="match status" value="1"/>
</dbReference>
<dbReference type="Pfam" id="PF13551">
    <property type="entry name" value="HTH_29"/>
    <property type="match status" value="1"/>
</dbReference>
<reference evidence="2" key="1">
    <citation type="journal article" date="2015" name="Nature">
        <title>Complex archaea that bridge the gap between prokaryotes and eukaryotes.</title>
        <authorList>
            <person name="Spang A."/>
            <person name="Saw J.H."/>
            <person name="Jorgensen S.L."/>
            <person name="Zaremba-Niedzwiedzka K."/>
            <person name="Martijn J."/>
            <person name="Lind A.E."/>
            <person name="van Eijk R."/>
            <person name="Schleper C."/>
            <person name="Guy L."/>
            <person name="Ettema T.J."/>
        </authorList>
    </citation>
    <scope>NUCLEOTIDE SEQUENCE</scope>
</reference>
<dbReference type="InterPro" id="IPR001584">
    <property type="entry name" value="Integrase_cat-core"/>
</dbReference>
<dbReference type="InterPro" id="IPR036397">
    <property type="entry name" value="RNaseH_sf"/>
</dbReference>
<dbReference type="InterPro" id="IPR009057">
    <property type="entry name" value="Homeodomain-like_sf"/>
</dbReference>
<organism evidence="2">
    <name type="scientific">marine sediment metagenome</name>
    <dbReference type="NCBI Taxonomy" id="412755"/>
    <lineage>
        <taxon>unclassified sequences</taxon>
        <taxon>metagenomes</taxon>
        <taxon>ecological metagenomes</taxon>
    </lineage>
</organism>